<sequence length="265" mass="29274">MEIVGAVGSLVTLLTAVLFYFGWASTDAETKALGLRDTVFHLSTSDYLLRSVSALYLPAWLAAGIALGTLGLLRWTAGEPERLARATRVLRYAWAVPLALVPLYPLSPWLFDLLLPLTAIGGLALNAYARTRGRRDLRLWGLTLFICVLSLFWAVSSYAAIAGRGRAELTERTLRGEFPAVVVFSEKDLMIRGGGSCFRHVTEKGSQYAYEYGGLRLFHVSGDRVFLVPRDWSPENGTLYVLKEGDGRRVDLVSGADRRARECLD</sequence>
<protein>
    <submittedName>
        <fullName evidence="2">Uncharacterized protein</fullName>
    </submittedName>
</protein>
<keyword evidence="1" id="KW-1133">Transmembrane helix</keyword>
<keyword evidence="3" id="KW-1185">Reference proteome</keyword>
<keyword evidence="1" id="KW-0472">Membrane</keyword>
<feature type="transmembrane region" description="Helical" evidence="1">
    <location>
        <begin position="141"/>
        <end position="161"/>
    </location>
</feature>
<gene>
    <name evidence="2" type="ORF">DEJ47_34930</name>
</gene>
<evidence type="ECO:0000313" key="2">
    <source>
        <dbReference type="EMBL" id="QES30924.1"/>
    </source>
</evidence>
<feature type="transmembrane region" description="Helical" evidence="1">
    <location>
        <begin position="52"/>
        <end position="77"/>
    </location>
</feature>
<organism evidence="2 3">
    <name type="scientific">Streptomyces venezuelae</name>
    <dbReference type="NCBI Taxonomy" id="54571"/>
    <lineage>
        <taxon>Bacteria</taxon>
        <taxon>Bacillati</taxon>
        <taxon>Actinomycetota</taxon>
        <taxon>Actinomycetes</taxon>
        <taxon>Kitasatosporales</taxon>
        <taxon>Streptomycetaceae</taxon>
        <taxon>Streptomyces</taxon>
    </lineage>
</organism>
<dbReference type="AlphaFoldDB" id="A0A5P2BKG5"/>
<reference evidence="2 3" key="1">
    <citation type="submission" date="2018-05" db="EMBL/GenBank/DDBJ databases">
        <title>Streptomyces venezuelae.</title>
        <authorList>
            <person name="Kim W."/>
            <person name="Lee N."/>
            <person name="Cho B.-K."/>
        </authorList>
    </citation>
    <scope>NUCLEOTIDE SEQUENCE [LARGE SCALE GENOMIC DNA]</scope>
    <source>
        <strain evidence="2 3">ATCC 14583</strain>
    </source>
</reference>
<dbReference type="Proteomes" id="UP000323046">
    <property type="component" value="Chromosome"/>
</dbReference>
<feature type="transmembrane region" description="Helical" evidence="1">
    <location>
        <begin position="89"/>
        <end position="107"/>
    </location>
</feature>
<evidence type="ECO:0000313" key="3">
    <source>
        <dbReference type="Proteomes" id="UP000323046"/>
    </source>
</evidence>
<keyword evidence="1" id="KW-0812">Transmembrane</keyword>
<evidence type="ECO:0000256" key="1">
    <source>
        <dbReference type="SAM" id="Phobius"/>
    </source>
</evidence>
<proteinExistence type="predicted"/>
<dbReference type="EMBL" id="CP029193">
    <property type="protein sequence ID" value="QES30924.1"/>
    <property type="molecule type" value="Genomic_DNA"/>
</dbReference>
<name>A0A5P2BKG5_STRVZ</name>
<feature type="transmembrane region" description="Helical" evidence="1">
    <location>
        <begin position="113"/>
        <end position="129"/>
    </location>
</feature>
<accession>A0A5P2BKG5</accession>